<keyword evidence="2" id="KW-1185">Reference proteome</keyword>
<accession>A0ACC0K9D3</accession>
<name>A0ACC0K9D3_CHOFU</name>
<evidence type="ECO:0000313" key="2">
    <source>
        <dbReference type="Proteomes" id="UP001064048"/>
    </source>
</evidence>
<organism evidence="1 2">
    <name type="scientific">Choristoneura fumiferana</name>
    <name type="common">Spruce budworm moth</name>
    <name type="synonym">Archips fumiferana</name>
    <dbReference type="NCBI Taxonomy" id="7141"/>
    <lineage>
        <taxon>Eukaryota</taxon>
        <taxon>Metazoa</taxon>
        <taxon>Ecdysozoa</taxon>
        <taxon>Arthropoda</taxon>
        <taxon>Hexapoda</taxon>
        <taxon>Insecta</taxon>
        <taxon>Pterygota</taxon>
        <taxon>Neoptera</taxon>
        <taxon>Endopterygota</taxon>
        <taxon>Lepidoptera</taxon>
        <taxon>Glossata</taxon>
        <taxon>Ditrysia</taxon>
        <taxon>Tortricoidea</taxon>
        <taxon>Tortricidae</taxon>
        <taxon>Tortricinae</taxon>
        <taxon>Choristoneura</taxon>
    </lineage>
</organism>
<protein>
    <submittedName>
        <fullName evidence="1">Uncharacterized protein</fullName>
    </submittedName>
</protein>
<dbReference type="EMBL" id="CM046124">
    <property type="protein sequence ID" value="KAI8432984.1"/>
    <property type="molecule type" value="Genomic_DNA"/>
</dbReference>
<dbReference type="Proteomes" id="UP001064048">
    <property type="component" value="Chromosome 24"/>
</dbReference>
<proteinExistence type="predicted"/>
<reference evidence="1 2" key="1">
    <citation type="journal article" date="2022" name="Genome Biol. Evol.">
        <title>The Spruce Budworm Genome: Reconstructing the Evolutionary History of Antifreeze Proteins.</title>
        <authorList>
            <person name="Beliveau C."/>
            <person name="Gagne P."/>
            <person name="Picq S."/>
            <person name="Vernygora O."/>
            <person name="Keeling C.I."/>
            <person name="Pinkney K."/>
            <person name="Doucet D."/>
            <person name="Wen F."/>
            <person name="Johnston J.S."/>
            <person name="Maaroufi H."/>
            <person name="Boyle B."/>
            <person name="Laroche J."/>
            <person name="Dewar K."/>
            <person name="Juretic N."/>
            <person name="Blackburn G."/>
            <person name="Nisole A."/>
            <person name="Brunet B."/>
            <person name="Brandao M."/>
            <person name="Lumley L."/>
            <person name="Duan J."/>
            <person name="Quan G."/>
            <person name="Lucarotti C.J."/>
            <person name="Roe A.D."/>
            <person name="Sperling F.A.H."/>
            <person name="Levesque R.C."/>
            <person name="Cusson M."/>
        </authorList>
    </citation>
    <scope>NUCLEOTIDE SEQUENCE [LARGE SCALE GENOMIC DNA]</scope>
    <source>
        <strain evidence="1">Glfc:IPQL:Cfum</strain>
    </source>
</reference>
<comment type="caution">
    <text evidence="1">The sequence shown here is derived from an EMBL/GenBank/DDBJ whole genome shotgun (WGS) entry which is preliminary data.</text>
</comment>
<evidence type="ECO:0000313" key="1">
    <source>
        <dbReference type="EMBL" id="KAI8432984.1"/>
    </source>
</evidence>
<gene>
    <name evidence="1" type="ORF">MSG28_013866</name>
</gene>
<sequence length="241" mass="26644">MMKNFLIIFIGLCVTVTAAPQSAVSNHYNYDNDDNDGNFNLNPAKERACLVQVAGKDTVEGVCVDEGTCLMNKTIAIYGDIEPNAELRTSVGRPPTKWTDDLVKAPLILPVDGGRFHPKNGGLVGRPWEAYVEQWTSYGWYDDDNDTGDVESFDLFLQRAILDPICKFFAHFYTCGGLQWCCIDPVANKSTTTEAPLTPTTPPPSIELTTDESTRRFGEPAPSVPRKSKFKNIYASSSSHH</sequence>